<keyword evidence="3 8" id="KW-0436">Ligase</keyword>
<reference evidence="10" key="1">
    <citation type="submission" date="2016-12" db="EMBL/GenBank/DDBJ databases">
        <authorList>
            <person name="Meng X."/>
        </authorList>
    </citation>
    <scope>NUCLEOTIDE SEQUENCE [LARGE SCALE GENOMIC DNA]</scope>
    <source>
        <strain evidence="10">DSM 19116</strain>
    </source>
</reference>
<accession>A0A1Q5Q2Y0</accession>
<dbReference type="InterPro" id="IPR042176">
    <property type="entry name" value="Pantoate_ligase_C"/>
</dbReference>
<name>A0A1Q5Q2Y0_9ACTO</name>
<evidence type="ECO:0000256" key="8">
    <source>
        <dbReference type="HAMAP-Rule" id="MF_00158"/>
    </source>
</evidence>
<dbReference type="Pfam" id="PF02569">
    <property type="entry name" value="Pantoate_ligase"/>
    <property type="match status" value="1"/>
</dbReference>
<evidence type="ECO:0000256" key="7">
    <source>
        <dbReference type="ARBA" id="ARBA00048258"/>
    </source>
</evidence>
<comment type="caution">
    <text evidence="9">The sequence shown here is derived from an EMBL/GenBank/DDBJ whole genome shotgun (WGS) entry which is preliminary data.</text>
</comment>
<dbReference type="InterPro" id="IPR014729">
    <property type="entry name" value="Rossmann-like_a/b/a_fold"/>
</dbReference>
<keyword evidence="10" id="KW-1185">Reference proteome</keyword>
<dbReference type="Gene3D" id="3.30.1300.10">
    <property type="entry name" value="Pantoate-beta-alanine ligase, C-terminal domain"/>
    <property type="match status" value="1"/>
</dbReference>
<keyword evidence="4 8" id="KW-0566">Pantothenate biosynthesis</keyword>
<organism evidence="9 10">
    <name type="scientific">Bowdeniella nasicola</name>
    <dbReference type="NCBI Taxonomy" id="208480"/>
    <lineage>
        <taxon>Bacteria</taxon>
        <taxon>Bacillati</taxon>
        <taxon>Actinomycetota</taxon>
        <taxon>Actinomycetes</taxon>
        <taxon>Actinomycetales</taxon>
        <taxon>Actinomycetaceae</taxon>
        <taxon>Bowdeniella</taxon>
    </lineage>
</organism>
<comment type="subcellular location">
    <subcellularLocation>
        <location evidence="8">Cytoplasm</location>
    </subcellularLocation>
</comment>
<dbReference type="CDD" id="cd00560">
    <property type="entry name" value="PanC"/>
    <property type="match status" value="1"/>
</dbReference>
<comment type="function">
    <text evidence="8">Catalyzes the condensation of pantoate with beta-alanine in an ATP-dependent reaction via a pantoyl-adenylate intermediate.</text>
</comment>
<feature type="binding site" evidence="8">
    <location>
        <begin position="54"/>
        <end position="61"/>
    </location>
    <ligand>
        <name>ATP</name>
        <dbReference type="ChEBI" id="CHEBI:30616"/>
    </ligand>
</feature>
<feature type="binding site" evidence="8">
    <location>
        <position position="85"/>
    </location>
    <ligand>
        <name>(R)-pantoate</name>
        <dbReference type="ChEBI" id="CHEBI:15980"/>
    </ligand>
</feature>
<dbReference type="NCBIfam" id="TIGR00018">
    <property type="entry name" value="panC"/>
    <property type="match status" value="1"/>
</dbReference>
<gene>
    <name evidence="8" type="primary">panC</name>
    <name evidence="9" type="ORF">BSZ39_05580</name>
</gene>
<dbReference type="GO" id="GO:0004592">
    <property type="term" value="F:pantoate-beta-alanine ligase activity"/>
    <property type="evidence" value="ECO:0007669"/>
    <property type="project" value="UniProtKB-UniRule"/>
</dbReference>
<feature type="binding site" evidence="8">
    <location>
        <position position="85"/>
    </location>
    <ligand>
        <name>beta-alanine</name>
        <dbReference type="ChEBI" id="CHEBI:57966"/>
    </ligand>
</feature>
<sequence length="312" mass="33128">MTAQRCADRELLDADQLAELTSALKPAMEVARTKADLKAALALRPGRRAVVMTMGALHEGHLTLVRKAKELADVVAVTDFVNPLQFAPNEDFDAYPRDLEADVALLADEGVDVVFAPSSDEMYPRDPLVRIDPGPVATMFEGVTRPTHFAGVLQVVTKLLMLTQPDIAIFGEKDAQQLALIRTLVDDLDIPVEIIGAPIARDDDGVARSSRNAYLSEAERAQARALVAALDAAEAAAASGEARDAAAVADVARASLAEAEGVRVDYVAAVDAGTYLPADAATSEIILALAAFVGPTRLIDNRRMTLGTEEDS</sequence>
<proteinExistence type="inferred from homology"/>
<comment type="similarity">
    <text evidence="2 8">Belongs to the pantothenate synthetase family.</text>
</comment>
<feature type="binding site" evidence="8">
    <location>
        <begin position="171"/>
        <end position="174"/>
    </location>
    <ligand>
        <name>ATP</name>
        <dbReference type="ChEBI" id="CHEBI:30616"/>
    </ligand>
</feature>
<evidence type="ECO:0000256" key="5">
    <source>
        <dbReference type="ARBA" id="ARBA00022741"/>
    </source>
</evidence>
<evidence type="ECO:0000256" key="3">
    <source>
        <dbReference type="ARBA" id="ARBA00022598"/>
    </source>
</evidence>
<dbReference type="GO" id="GO:0005524">
    <property type="term" value="F:ATP binding"/>
    <property type="evidence" value="ECO:0007669"/>
    <property type="project" value="UniProtKB-KW"/>
</dbReference>
<dbReference type="Proteomes" id="UP000185628">
    <property type="component" value="Unassembled WGS sequence"/>
</dbReference>
<dbReference type="NCBIfam" id="TIGR00125">
    <property type="entry name" value="cyt_tran_rel"/>
    <property type="match status" value="1"/>
</dbReference>
<comment type="subunit">
    <text evidence="8">Homodimer.</text>
</comment>
<comment type="catalytic activity">
    <reaction evidence="7 8">
        <text>(R)-pantoate + beta-alanine + ATP = (R)-pantothenate + AMP + diphosphate + H(+)</text>
        <dbReference type="Rhea" id="RHEA:10912"/>
        <dbReference type="ChEBI" id="CHEBI:15378"/>
        <dbReference type="ChEBI" id="CHEBI:15980"/>
        <dbReference type="ChEBI" id="CHEBI:29032"/>
        <dbReference type="ChEBI" id="CHEBI:30616"/>
        <dbReference type="ChEBI" id="CHEBI:33019"/>
        <dbReference type="ChEBI" id="CHEBI:57966"/>
        <dbReference type="ChEBI" id="CHEBI:456215"/>
        <dbReference type="EC" id="6.3.2.1"/>
    </reaction>
</comment>
<evidence type="ECO:0000256" key="6">
    <source>
        <dbReference type="ARBA" id="ARBA00022840"/>
    </source>
</evidence>
<feature type="binding site" evidence="8">
    <location>
        <position position="200"/>
    </location>
    <ligand>
        <name>ATP</name>
        <dbReference type="ChEBI" id="CHEBI:30616"/>
    </ligand>
</feature>
<dbReference type="PANTHER" id="PTHR21299:SF1">
    <property type="entry name" value="PANTOATE--BETA-ALANINE LIGASE"/>
    <property type="match status" value="1"/>
</dbReference>
<dbReference type="Gene3D" id="3.40.50.620">
    <property type="entry name" value="HUPs"/>
    <property type="match status" value="1"/>
</dbReference>
<keyword evidence="5 8" id="KW-0547">Nucleotide-binding</keyword>
<dbReference type="AlphaFoldDB" id="A0A1Q5Q2Y0"/>
<keyword evidence="8" id="KW-0963">Cytoplasm</keyword>
<dbReference type="UniPathway" id="UPA00028">
    <property type="reaction ID" value="UER00005"/>
</dbReference>
<evidence type="ECO:0000256" key="1">
    <source>
        <dbReference type="ARBA" id="ARBA00004990"/>
    </source>
</evidence>
<dbReference type="EC" id="6.3.2.1" evidence="8"/>
<keyword evidence="6 8" id="KW-0067">ATP-binding</keyword>
<dbReference type="SUPFAM" id="SSF52374">
    <property type="entry name" value="Nucleotidylyl transferase"/>
    <property type="match status" value="1"/>
</dbReference>
<evidence type="ECO:0000256" key="4">
    <source>
        <dbReference type="ARBA" id="ARBA00022655"/>
    </source>
</evidence>
<comment type="miscellaneous">
    <text evidence="8">The reaction proceeds by a bi uni uni bi ping pong mechanism.</text>
</comment>
<evidence type="ECO:0000313" key="9">
    <source>
        <dbReference type="EMBL" id="OKL54191.1"/>
    </source>
</evidence>
<feature type="active site" description="Proton donor" evidence="8">
    <location>
        <position position="61"/>
    </location>
</feature>
<evidence type="ECO:0000313" key="10">
    <source>
        <dbReference type="Proteomes" id="UP000185628"/>
    </source>
</evidence>
<feature type="binding site" evidence="8">
    <location>
        <position position="177"/>
    </location>
    <ligand>
        <name>(R)-pantoate</name>
        <dbReference type="ChEBI" id="CHEBI:15980"/>
    </ligand>
</feature>
<dbReference type="GO" id="GO:0005829">
    <property type="term" value="C:cytosol"/>
    <property type="evidence" value="ECO:0007669"/>
    <property type="project" value="TreeGrafter"/>
</dbReference>
<dbReference type="InterPro" id="IPR003721">
    <property type="entry name" value="Pantoate_ligase"/>
</dbReference>
<dbReference type="GO" id="GO:0015940">
    <property type="term" value="P:pantothenate biosynthetic process"/>
    <property type="evidence" value="ECO:0007669"/>
    <property type="project" value="UniProtKB-UniRule"/>
</dbReference>
<feature type="binding site" evidence="8">
    <location>
        <begin position="208"/>
        <end position="211"/>
    </location>
    <ligand>
        <name>ATP</name>
        <dbReference type="ChEBI" id="CHEBI:30616"/>
    </ligand>
</feature>
<protein>
    <recommendedName>
        <fullName evidence="8">Pantothenate synthetase</fullName>
        <shortName evidence="8">PS</shortName>
        <ecNumber evidence="8">6.3.2.1</ecNumber>
    </recommendedName>
    <alternativeName>
        <fullName evidence="8">Pantoate--beta-alanine ligase</fullName>
    </alternativeName>
    <alternativeName>
        <fullName evidence="8">Pantoate-activating enzyme</fullName>
    </alternativeName>
</protein>
<dbReference type="STRING" id="208480.SAMN02910418_00626"/>
<dbReference type="InterPro" id="IPR004821">
    <property type="entry name" value="Cyt_trans-like"/>
</dbReference>
<dbReference type="HAMAP" id="MF_00158">
    <property type="entry name" value="PanC"/>
    <property type="match status" value="1"/>
</dbReference>
<dbReference type="PANTHER" id="PTHR21299">
    <property type="entry name" value="CYTIDYLATE KINASE/PANTOATE-BETA-ALANINE LIGASE"/>
    <property type="match status" value="1"/>
</dbReference>
<evidence type="ECO:0000256" key="2">
    <source>
        <dbReference type="ARBA" id="ARBA00009256"/>
    </source>
</evidence>
<dbReference type="EMBL" id="MQVR01000024">
    <property type="protein sequence ID" value="OKL54191.1"/>
    <property type="molecule type" value="Genomic_DNA"/>
</dbReference>
<comment type="pathway">
    <text evidence="1 8">Cofactor biosynthesis; (R)-pantothenate biosynthesis; (R)-pantothenate from (R)-pantoate and beta-alanine: step 1/1.</text>
</comment>